<keyword evidence="1" id="KW-1133">Transmembrane helix</keyword>
<protein>
    <submittedName>
        <fullName evidence="2">Putative Zn-dependent protease</fullName>
    </submittedName>
</protein>
<feature type="transmembrane region" description="Helical" evidence="1">
    <location>
        <begin position="6"/>
        <end position="24"/>
    </location>
</feature>
<proteinExistence type="predicted"/>
<dbReference type="Proteomes" id="UP000095594">
    <property type="component" value="Unassembled WGS sequence"/>
</dbReference>
<organism evidence="2 3">
    <name type="scientific">Clostridium disporicum</name>
    <dbReference type="NCBI Taxonomy" id="84024"/>
    <lineage>
        <taxon>Bacteria</taxon>
        <taxon>Bacillati</taxon>
        <taxon>Bacillota</taxon>
        <taxon>Clostridia</taxon>
        <taxon>Eubacteriales</taxon>
        <taxon>Clostridiaceae</taxon>
        <taxon>Clostridium</taxon>
    </lineage>
</organism>
<feature type="transmembrane region" description="Helical" evidence="1">
    <location>
        <begin position="199"/>
        <end position="223"/>
    </location>
</feature>
<gene>
    <name evidence="2" type="ORF">ERS852471_00312</name>
</gene>
<dbReference type="OrthoDB" id="9784298at2"/>
<evidence type="ECO:0000313" key="2">
    <source>
        <dbReference type="EMBL" id="CUN67053.1"/>
    </source>
</evidence>
<dbReference type="GO" id="GO:0006508">
    <property type="term" value="P:proteolysis"/>
    <property type="evidence" value="ECO:0007669"/>
    <property type="project" value="UniProtKB-KW"/>
</dbReference>
<dbReference type="PANTHER" id="PTHR36434">
    <property type="entry name" value="MEMBRANE PROTEASE YUGP-RELATED"/>
    <property type="match status" value="1"/>
</dbReference>
<sequence length="230" mass="25160">MPFGFYPDRTMLMLIPAILIALWAQSKVSSTYRKYKAIRTMNGYTGEQVARMMLDEAGLYDVPVVETGGELSDHYDPTRRIVRLSRDVFYGTSISAAGIAAHEIGHAIQHKEHYKPLVLRTSIATGVNFASQMSMILFVLGIFLSIPGLTTIGIIFFSASVIYQLVTLPVEFNASSRALKVLEGRGILLGNEVDGAKKVLGAAAMTYVAAALMSITQLLRLIALSNRNND</sequence>
<name>A0A173YUF3_9CLOT</name>
<accession>A0A173YUF3</accession>
<dbReference type="AlphaFoldDB" id="A0A173YUF3"/>
<keyword evidence="2" id="KW-0378">Hydrolase</keyword>
<feature type="transmembrane region" description="Helical" evidence="1">
    <location>
        <begin position="136"/>
        <end position="163"/>
    </location>
</feature>
<dbReference type="RefSeq" id="WP_055263243.1">
    <property type="nucleotide sequence ID" value="NZ_CABIXQ010000002.1"/>
</dbReference>
<dbReference type="InterPro" id="IPR007395">
    <property type="entry name" value="Zn_peptidase_2"/>
</dbReference>
<reference evidence="2 3" key="1">
    <citation type="submission" date="2015-09" db="EMBL/GenBank/DDBJ databases">
        <authorList>
            <consortium name="Pathogen Informatics"/>
        </authorList>
    </citation>
    <scope>NUCLEOTIDE SEQUENCE [LARGE SCALE GENOMIC DNA]</scope>
    <source>
        <strain evidence="2 3">2789STDY5834856</strain>
    </source>
</reference>
<dbReference type="GO" id="GO:0008233">
    <property type="term" value="F:peptidase activity"/>
    <property type="evidence" value="ECO:0007669"/>
    <property type="project" value="UniProtKB-KW"/>
</dbReference>
<evidence type="ECO:0000256" key="1">
    <source>
        <dbReference type="SAM" id="Phobius"/>
    </source>
</evidence>
<dbReference type="Pfam" id="PF04298">
    <property type="entry name" value="Zn_peptidase_2"/>
    <property type="match status" value="1"/>
</dbReference>
<keyword evidence="1" id="KW-0472">Membrane</keyword>
<keyword evidence="1" id="KW-0812">Transmembrane</keyword>
<keyword evidence="2" id="KW-0645">Protease</keyword>
<dbReference type="PANTHER" id="PTHR36434:SF1">
    <property type="entry name" value="MEMBRANE PROTEASE YUGP-RELATED"/>
    <property type="match status" value="1"/>
</dbReference>
<dbReference type="EMBL" id="CYZX01000002">
    <property type="protein sequence ID" value="CUN67053.1"/>
    <property type="molecule type" value="Genomic_DNA"/>
</dbReference>
<evidence type="ECO:0000313" key="3">
    <source>
        <dbReference type="Proteomes" id="UP000095594"/>
    </source>
</evidence>